<feature type="non-terminal residue" evidence="2">
    <location>
        <position position="157"/>
    </location>
</feature>
<evidence type="ECO:0000313" key="2">
    <source>
        <dbReference type="EMBL" id="CAA9229570.1"/>
    </source>
</evidence>
<reference evidence="2" key="1">
    <citation type="submission" date="2020-02" db="EMBL/GenBank/DDBJ databases">
        <authorList>
            <person name="Meier V. D."/>
        </authorList>
    </citation>
    <scope>NUCLEOTIDE SEQUENCE</scope>
    <source>
        <strain evidence="2">AVDCRST_MAG20</strain>
    </source>
</reference>
<feature type="non-terminal residue" evidence="2">
    <location>
        <position position="1"/>
    </location>
</feature>
<dbReference type="AlphaFoldDB" id="A0A6J4HQ13"/>
<evidence type="ECO:0000256" key="1">
    <source>
        <dbReference type="SAM" id="MobiDB-lite"/>
    </source>
</evidence>
<feature type="region of interest" description="Disordered" evidence="1">
    <location>
        <begin position="41"/>
        <end position="83"/>
    </location>
</feature>
<gene>
    <name evidence="2" type="ORF">AVDCRST_MAG20-1167</name>
</gene>
<feature type="region of interest" description="Disordered" evidence="1">
    <location>
        <begin position="1"/>
        <end position="22"/>
    </location>
</feature>
<name>A0A6J4HQ13_9ACTN</name>
<accession>A0A6J4HQ13</accession>
<sequence>VPSPARPQRQRRRGRGGLLLVAVRRGARQAPARLRQLLDRRAAAQAGPHRERSRRRHPEPPGRRGPHQRRGGGRLGSAHRLGARDCDRGSRVVLLRRAGQGLGGRPRRGTVGGLHGARRRGGAAWRPALGRHLRRGSLRDQRPARRRLPCHRGRLLL</sequence>
<dbReference type="GO" id="GO:0004462">
    <property type="term" value="F:lactoylglutathione lyase activity"/>
    <property type="evidence" value="ECO:0007669"/>
    <property type="project" value="UniProtKB-EC"/>
</dbReference>
<dbReference type="EC" id="4.4.1.5" evidence="2"/>
<protein>
    <submittedName>
        <fullName evidence="2">Lactoylglutathione lyase @ Cadmium-induced protein CadI</fullName>
        <ecNumber evidence="2">4.4.1.5</ecNumber>
    </submittedName>
</protein>
<keyword evidence="2" id="KW-0456">Lyase</keyword>
<feature type="region of interest" description="Disordered" evidence="1">
    <location>
        <begin position="97"/>
        <end position="122"/>
    </location>
</feature>
<organism evidence="2">
    <name type="scientific">uncultured Acidimicrobiales bacterium</name>
    <dbReference type="NCBI Taxonomy" id="310071"/>
    <lineage>
        <taxon>Bacteria</taxon>
        <taxon>Bacillati</taxon>
        <taxon>Actinomycetota</taxon>
        <taxon>Acidimicrobiia</taxon>
        <taxon>Acidimicrobiales</taxon>
        <taxon>environmental samples</taxon>
    </lineage>
</organism>
<proteinExistence type="predicted"/>
<dbReference type="EMBL" id="CADCSY010000046">
    <property type="protein sequence ID" value="CAA9229570.1"/>
    <property type="molecule type" value="Genomic_DNA"/>
</dbReference>
<feature type="compositionally biased region" description="Gly residues" evidence="1">
    <location>
        <begin position="100"/>
        <end position="115"/>
    </location>
</feature>